<proteinExistence type="predicted"/>
<gene>
    <name evidence="1" type="ORF">GHK62_21125</name>
</gene>
<reference evidence="1 2" key="1">
    <citation type="journal article" date="2013" name="Genome Biol.">
        <title>Comparative genomics of the core and accessory genomes of 48 Sinorhizobium strains comprising five genospecies.</title>
        <authorList>
            <person name="Sugawara M."/>
            <person name="Epstein B."/>
            <person name="Badgley B.D."/>
            <person name="Unno T."/>
            <person name="Xu L."/>
            <person name="Reese J."/>
            <person name="Gyaneshwar P."/>
            <person name="Denny R."/>
            <person name="Mudge J."/>
            <person name="Bharti A.K."/>
            <person name="Farmer A.D."/>
            <person name="May G.D."/>
            <person name="Woodward J.E."/>
            <person name="Medigue C."/>
            <person name="Vallenet D."/>
            <person name="Lajus A."/>
            <person name="Rouy Z."/>
            <person name="Martinez-Vaz B."/>
            <person name="Tiffin P."/>
            <person name="Young N.D."/>
            <person name="Sadowsky M.J."/>
        </authorList>
    </citation>
    <scope>NUCLEOTIDE SEQUENCE [LARGE SCALE GENOMIC DNA]</scope>
    <source>
        <strain evidence="1 2">USDA4894</strain>
    </source>
</reference>
<evidence type="ECO:0000313" key="1">
    <source>
        <dbReference type="EMBL" id="MQX17178.1"/>
    </source>
</evidence>
<name>A0A6N7LIZ7_SINTE</name>
<keyword evidence="2" id="KW-1185">Reference proteome</keyword>
<protein>
    <recommendedName>
        <fullName evidence="3">3-deoxy-manno-octulosonate cytidylyltransferase</fullName>
    </recommendedName>
</protein>
<dbReference type="Proteomes" id="UP000439983">
    <property type="component" value="Unassembled WGS sequence"/>
</dbReference>
<dbReference type="AlphaFoldDB" id="A0A6N7LIZ7"/>
<accession>A0A6N7LIZ7</accession>
<comment type="caution">
    <text evidence="1">The sequence shown here is derived from an EMBL/GenBank/DDBJ whole genome shotgun (WGS) entry which is preliminary data.</text>
</comment>
<organism evidence="1 2">
    <name type="scientific">Sinorhizobium terangae</name>
    <dbReference type="NCBI Taxonomy" id="110322"/>
    <lineage>
        <taxon>Bacteria</taxon>
        <taxon>Pseudomonadati</taxon>
        <taxon>Pseudomonadota</taxon>
        <taxon>Alphaproteobacteria</taxon>
        <taxon>Hyphomicrobiales</taxon>
        <taxon>Rhizobiaceae</taxon>
        <taxon>Sinorhizobium/Ensifer group</taxon>
        <taxon>Sinorhizobium</taxon>
    </lineage>
</organism>
<dbReference type="OrthoDB" id="7767499at2"/>
<evidence type="ECO:0000313" key="2">
    <source>
        <dbReference type="Proteomes" id="UP000439983"/>
    </source>
</evidence>
<sequence>MEAKDVEAILSEYEALALIANSEGVDIGAVMRALPERTLFVFFNGCAKVLARPFEKDAILCQRLISGGTRFLTSQKHVDRARALFSRPLKAEIGVLAERGALEGTPRMAAPRRSALVQHTLDFDHEFGSLYTARRMPTTGFAVALWLLEKAPHSKVFLCGFTGAAGSRFDIIVEHDWTFEQIMLRCFVKRGRIQFFEESVSEPAGALERVCAHFPDLSEATIALIASNVLANRHTAVERQVAKLWATTKLQRRIRSFFKRIRLRYGER</sequence>
<evidence type="ECO:0008006" key="3">
    <source>
        <dbReference type="Google" id="ProtNLM"/>
    </source>
</evidence>
<dbReference type="RefSeq" id="WP_153441066.1">
    <property type="nucleotide sequence ID" value="NZ_JACIGA010000003.1"/>
</dbReference>
<dbReference type="EMBL" id="WITC01000088">
    <property type="protein sequence ID" value="MQX17178.1"/>
    <property type="molecule type" value="Genomic_DNA"/>
</dbReference>